<dbReference type="InterPro" id="IPR036259">
    <property type="entry name" value="MFS_trans_sf"/>
</dbReference>
<dbReference type="RefSeq" id="WP_284825343.1">
    <property type="nucleotide sequence ID" value="NZ_CP126969.1"/>
</dbReference>
<name>A0ABY8VGX0_9CORY</name>
<evidence type="ECO:0000313" key="2">
    <source>
        <dbReference type="EMBL" id="WIM68020.1"/>
    </source>
</evidence>
<evidence type="ECO:0000313" key="3">
    <source>
        <dbReference type="Proteomes" id="UP001225598"/>
    </source>
</evidence>
<keyword evidence="3" id="KW-1185">Reference proteome</keyword>
<keyword evidence="1" id="KW-0812">Transmembrane</keyword>
<organism evidence="2 3">
    <name type="scientific">Corynebacterium breve</name>
    <dbReference type="NCBI Taxonomy" id="3049799"/>
    <lineage>
        <taxon>Bacteria</taxon>
        <taxon>Bacillati</taxon>
        <taxon>Actinomycetota</taxon>
        <taxon>Actinomycetes</taxon>
        <taxon>Mycobacteriales</taxon>
        <taxon>Corynebacteriaceae</taxon>
        <taxon>Corynebacterium</taxon>
    </lineage>
</organism>
<keyword evidence="1" id="KW-0472">Membrane</keyword>
<gene>
    <name evidence="2" type="ORF">QP027_01060</name>
</gene>
<dbReference type="EMBL" id="CP126969">
    <property type="protein sequence ID" value="WIM68020.1"/>
    <property type="molecule type" value="Genomic_DNA"/>
</dbReference>
<feature type="transmembrane region" description="Helical" evidence="1">
    <location>
        <begin position="71"/>
        <end position="92"/>
    </location>
</feature>
<sequence length="157" mass="17208">MFPSFASHPDDKNRRFDVEVGEDWPLSLKIGFWLVVAGAVAMLVTAMQMIAIGFPGDPADTEMRDAYMRNMWFVSVVNVVLALVMGGAASYLRQGNKKARLIVVICIALACFFNVIAFAIRVGGIAMMVVVVLLAFGAFFIFRPAANAYVDSKSSRF</sequence>
<keyword evidence="1" id="KW-1133">Transmembrane helix</keyword>
<accession>A0ABY8VGX0</accession>
<protein>
    <recommendedName>
        <fullName evidence="4">Tellurium resistance protein TerC</fullName>
    </recommendedName>
</protein>
<feature type="transmembrane region" description="Helical" evidence="1">
    <location>
        <begin position="99"/>
        <end position="119"/>
    </location>
</feature>
<proteinExistence type="predicted"/>
<feature type="transmembrane region" description="Helical" evidence="1">
    <location>
        <begin position="125"/>
        <end position="146"/>
    </location>
</feature>
<reference evidence="2 3" key="1">
    <citation type="submission" date="2023-05" db="EMBL/GenBank/DDBJ databases">
        <title>Corynebacterium suedekumii sp. nov. and Corynebacterium breve sp. nov. isolated from raw cow's milk.</title>
        <authorList>
            <person name="Baer M.K."/>
            <person name="Mehl L."/>
            <person name="Hellmuth R."/>
            <person name="Marke G."/>
            <person name="Lipski A."/>
        </authorList>
    </citation>
    <scope>NUCLEOTIDE SEQUENCE [LARGE SCALE GENOMIC DNA]</scope>
    <source>
        <strain evidence="2 3">R4</strain>
    </source>
</reference>
<dbReference type="Gene3D" id="1.20.1250.20">
    <property type="entry name" value="MFS general substrate transporter like domains"/>
    <property type="match status" value="1"/>
</dbReference>
<evidence type="ECO:0000256" key="1">
    <source>
        <dbReference type="SAM" id="Phobius"/>
    </source>
</evidence>
<dbReference type="Proteomes" id="UP001225598">
    <property type="component" value="Chromosome"/>
</dbReference>
<evidence type="ECO:0008006" key="4">
    <source>
        <dbReference type="Google" id="ProtNLM"/>
    </source>
</evidence>
<feature type="transmembrane region" description="Helical" evidence="1">
    <location>
        <begin position="30"/>
        <end position="51"/>
    </location>
</feature>